<dbReference type="Proteomes" id="UP001139006">
    <property type="component" value="Unassembled WGS sequence"/>
</dbReference>
<proteinExistence type="predicted"/>
<gene>
    <name evidence="3" type="ORF">LB941_02660</name>
</gene>
<feature type="transmembrane region" description="Helical" evidence="2">
    <location>
        <begin position="81"/>
        <end position="110"/>
    </location>
</feature>
<dbReference type="Gene3D" id="3.40.1690.10">
    <property type="entry name" value="secretion proteins EscU"/>
    <property type="match status" value="1"/>
</dbReference>
<dbReference type="Gene3D" id="6.10.250.2080">
    <property type="match status" value="1"/>
</dbReference>
<organism evidence="3 4">
    <name type="scientific">Ligilactobacillus ubinensis</name>
    <dbReference type="NCBI Taxonomy" id="2876789"/>
    <lineage>
        <taxon>Bacteria</taxon>
        <taxon>Bacillati</taxon>
        <taxon>Bacillota</taxon>
        <taxon>Bacilli</taxon>
        <taxon>Lactobacillales</taxon>
        <taxon>Lactobacillaceae</taxon>
        <taxon>Ligilactobacillus</taxon>
    </lineage>
</organism>
<sequence>MNNEDKASKTEKPTARKIRQARKEGQIAKSQDLSAATVLIILAVVFIPAWEFVIENYLPYMISSFQRISDYKTQINDLPKIAIQSIAIILLGSAPFMVVSIFVGLLINILQTRLNFSAKHLKPEFSKINPLKGLKNMFSIQAIVNLAKTLAKLGIIVYICYNKYKASIATITNLSSMEMGQILYFVLHFAQGLMLQIAAILIILGLLDYIYQYYNLMKQLKMTKQEVKDEVKQNEGDAQLKAQRKGKYQQMLRNSIANVKEATVVVTNPTHFAVAIKYEKDALGIPQVIAKGADEIAQRMKAEARKFEVPMIENIPLARALYAQVKVGSVIPDEFFGSVAEVIALVYQLEEKAKYKI</sequence>
<feature type="transmembrane region" description="Helical" evidence="2">
    <location>
        <begin position="181"/>
        <end position="211"/>
    </location>
</feature>
<feature type="compositionally biased region" description="Basic and acidic residues" evidence="1">
    <location>
        <begin position="1"/>
        <end position="14"/>
    </location>
</feature>
<dbReference type="PANTHER" id="PTHR30531:SF12">
    <property type="entry name" value="FLAGELLAR BIOSYNTHETIC PROTEIN FLHB"/>
    <property type="match status" value="1"/>
</dbReference>
<dbReference type="PRINTS" id="PR00950">
    <property type="entry name" value="TYPE3IMSPROT"/>
</dbReference>
<feature type="transmembrane region" description="Helical" evidence="2">
    <location>
        <begin position="33"/>
        <end position="54"/>
    </location>
</feature>
<dbReference type="Pfam" id="PF01312">
    <property type="entry name" value="Bac_export_2"/>
    <property type="match status" value="1"/>
</dbReference>
<keyword evidence="2" id="KW-1133">Transmembrane helix</keyword>
<reference evidence="3 4" key="1">
    <citation type="journal article" date="2023" name="Int. J. Syst. Evol. Microbiol.">
        <title>Ligilactobacillus ubinensis sp. nov., a novel species isolated from the wild ferment of a durian fruit (Durio zibethinus).</title>
        <authorList>
            <person name="Heng Y.C."/>
            <person name="Menon N."/>
            <person name="Chen B."/>
            <person name="Loo B.Z.L."/>
            <person name="Wong G.W.J."/>
            <person name="Lim A.C.H."/>
            <person name="Silvaraju S."/>
            <person name="Kittelmann S."/>
        </authorList>
    </citation>
    <scope>NUCLEOTIDE SEQUENCE [LARGE SCALE GENOMIC DNA]</scope>
    <source>
        <strain evidence="3 4">WILCCON 0076</strain>
    </source>
</reference>
<dbReference type="EMBL" id="JAIULA010000003">
    <property type="protein sequence ID" value="MCP0886238.1"/>
    <property type="molecule type" value="Genomic_DNA"/>
</dbReference>
<keyword evidence="2" id="KW-0472">Membrane</keyword>
<evidence type="ECO:0000256" key="2">
    <source>
        <dbReference type="SAM" id="Phobius"/>
    </source>
</evidence>
<dbReference type="GO" id="GO:0009306">
    <property type="term" value="P:protein secretion"/>
    <property type="evidence" value="ECO:0007669"/>
    <property type="project" value="InterPro"/>
</dbReference>
<dbReference type="InterPro" id="IPR029025">
    <property type="entry name" value="T3SS_substrate_exporter_C"/>
</dbReference>
<evidence type="ECO:0000313" key="3">
    <source>
        <dbReference type="EMBL" id="MCP0886238.1"/>
    </source>
</evidence>
<feature type="region of interest" description="Disordered" evidence="1">
    <location>
        <begin position="1"/>
        <end position="23"/>
    </location>
</feature>
<dbReference type="RefSeq" id="WP_253359246.1">
    <property type="nucleotide sequence ID" value="NZ_JAIULA010000003.1"/>
</dbReference>
<name>A0A9X2FKL5_9LACO</name>
<keyword evidence="4" id="KW-1185">Reference proteome</keyword>
<accession>A0A9X2FKL5</accession>
<feature type="transmembrane region" description="Helical" evidence="2">
    <location>
        <begin position="142"/>
        <end position="161"/>
    </location>
</feature>
<dbReference type="SUPFAM" id="SSF160544">
    <property type="entry name" value="EscU C-terminal domain-like"/>
    <property type="match status" value="1"/>
</dbReference>
<dbReference type="GO" id="GO:0005886">
    <property type="term" value="C:plasma membrane"/>
    <property type="evidence" value="ECO:0007669"/>
    <property type="project" value="TreeGrafter"/>
</dbReference>
<dbReference type="AlphaFoldDB" id="A0A9X2FKL5"/>
<protein>
    <submittedName>
        <fullName evidence="3">EscU/YscU/HrcU family type III secretion system export apparatus switch protein</fullName>
    </submittedName>
</protein>
<evidence type="ECO:0000256" key="1">
    <source>
        <dbReference type="SAM" id="MobiDB-lite"/>
    </source>
</evidence>
<keyword evidence="2" id="KW-0812">Transmembrane</keyword>
<dbReference type="InterPro" id="IPR006135">
    <property type="entry name" value="T3SS_substrate_exporter"/>
</dbReference>
<comment type="caution">
    <text evidence="3">The sequence shown here is derived from an EMBL/GenBank/DDBJ whole genome shotgun (WGS) entry which is preliminary data.</text>
</comment>
<evidence type="ECO:0000313" key="4">
    <source>
        <dbReference type="Proteomes" id="UP001139006"/>
    </source>
</evidence>
<dbReference type="PANTHER" id="PTHR30531">
    <property type="entry name" value="FLAGELLAR BIOSYNTHETIC PROTEIN FLHB"/>
    <property type="match status" value="1"/>
</dbReference>